<dbReference type="Pfam" id="PF16033">
    <property type="entry name" value="DUF4789"/>
    <property type="match status" value="1"/>
</dbReference>
<feature type="domain" description="DUF4789" evidence="1">
    <location>
        <begin position="75"/>
        <end position="174"/>
    </location>
</feature>
<dbReference type="PANTHER" id="PTHR21177">
    <property type="entry name" value="IP06524P-RELATED"/>
    <property type="match status" value="1"/>
</dbReference>
<dbReference type="Proteomes" id="UP000708208">
    <property type="component" value="Unassembled WGS sequence"/>
</dbReference>
<evidence type="ECO:0000313" key="3">
    <source>
        <dbReference type="Proteomes" id="UP000708208"/>
    </source>
</evidence>
<name>A0A8J2J354_9HEXA</name>
<comment type="caution">
    <text evidence="2">The sequence shown here is derived from an EMBL/GenBank/DDBJ whole genome shotgun (WGS) entry which is preliminary data.</text>
</comment>
<proteinExistence type="predicted"/>
<reference evidence="2" key="1">
    <citation type="submission" date="2021-06" db="EMBL/GenBank/DDBJ databases">
        <authorList>
            <person name="Hodson N. C."/>
            <person name="Mongue J. A."/>
            <person name="Jaron S. K."/>
        </authorList>
    </citation>
    <scope>NUCLEOTIDE SEQUENCE</scope>
</reference>
<dbReference type="OrthoDB" id="6328618at2759"/>
<keyword evidence="3" id="KW-1185">Reference proteome</keyword>
<evidence type="ECO:0000259" key="1">
    <source>
        <dbReference type="Pfam" id="PF16033"/>
    </source>
</evidence>
<dbReference type="PANTHER" id="PTHR21177:SF7">
    <property type="entry name" value="GH11627P"/>
    <property type="match status" value="1"/>
</dbReference>
<evidence type="ECO:0000313" key="2">
    <source>
        <dbReference type="EMBL" id="CAG7687549.1"/>
    </source>
</evidence>
<accession>A0A8J2J354</accession>
<dbReference type="EMBL" id="CAJVCH010019765">
    <property type="protein sequence ID" value="CAG7687549.1"/>
    <property type="molecule type" value="Genomic_DNA"/>
</dbReference>
<dbReference type="AlphaFoldDB" id="A0A8J2J354"/>
<gene>
    <name evidence="2" type="ORF">AFUS01_LOCUS3302</name>
</gene>
<dbReference type="InterPro" id="IPR031993">
    <property type="entry name" value="DUF4789"/>
</dbReference>
<organism evidence="2 3">
    <name type="scientific">Allacma fusca</name>
    <dbReference type="NCBI Taxonomy" id="39272"/>
    <lineage>
        <taxon>Eukaryota</taxon>
        <taxon>Metazoa</taxon>
        <taxon>Ecdysozoa</taxon>
        <taxon>Arthropoda</taxon>
        <taxon>Hexapoda</taxon>
        <taxon>Collembola</taxon>
        <taxon>Symphypleona</taxon>
        <taxon>Sminthuridae</taxon>
        <taxon>Allacma</taxon>
    </lineage>
</organism>
<sequence length="233" mass="26038">MTSGQPKFVLVIVGIAIAATILEFNPVYCHPTLQTSQAQSCGNDRLYFPKTQKCYHSYSKGPCGELMVLRPSLQNSNIGECHCAVSSHPNEDSTCPSRPKVFWKNASRCFYIFDQGPCKTGEWLIVNEDNSPKCERIPCLSVYNAQLKQEDYNIGDHKFVFSHQGKCYTTHTEGQWNCQPYEEVYFNDASFSPKCSGYFTCSVTGVAPRLRSNKCPDGSSPDTEGGCEIYTTI</sequence>
<protein>
    <recommendedName>
        <fullName evidence="1">DUF4789 domain-containing protein</fullName>
    </recommendedName>
</protein>